<dbReference type="AlphaFoldDB" id="A0A2T5J1G2"/>
<dbReference type="Proteomes" id="UP000244223">
    <property type="component" value="Unassembled WGS sequence"/>
</dbReference>
<protein>
    <submittedName>
        <fullName evidence="2">Phage baseplate assembly protein V</fullName>
    </submittedName>
</protein>
<dbReference type="NCBIfam" id="TIGR01644">
    <property type="entry name" value="phage_P2_V"/>
    <property type="match status" value="1"/>
</dbReference>
<gene>
    <name evidence="2" type="ORF">C8N29_10335</name>
</gene>
<dbReference type="EMBL" id="QAON01000003">
    <property type="protein sequence ID" value="PTQ90282.1"/>
    <property type="molecule type" value="Genomic_DNA"/>
</dbReference>
<evidence type="ECO:0000259" key="1">
    <source>
        <dbReference type="Pfam" id="PF04717"/>
    </source>
</evidence>
<proteinExistence type="predicted"/>
<evidence type="ECO:0000313" key="3">
    <source>
        <dbReference type="Proteomes" id="UP000244223"/>
    </source>
</evidence>
<dbReference type="OrthoDB" id="4931325at2"/>
<accession>A0A2T5J1G2</accession>
<dbReference type="RefSeq" id="WP_107864731.1">
    <property type="nucleotide sequence ID" value="NZ_QAON01000003.1"/>
</dbReference>
<dbReference type="Pfam" id="PF04717">
    <property type="entry name" value="Phage_base_V"/>
    <property type="match status" value="1"/>
</dbReference>
<reference evidence="2 3" key="1">
    <citation type="submission" date="2018-04" db="EMBL/GenBank/DDBJ databases">
        <title>Genomic Encyclopedia of Archaeal and Bacterial Type Strains, Phase II (KMG-II): from individual species to whole genera.</title>
        <authorList>
            <person name="Goeker M."/>
        </authorList>
    </citation>
    <scope>NUCLEOTIDE SEQUENCE [LARGE SCALE GENOMIC DNA]</scope>
    <source>
        <strain evidence="2 3">DSM 5822</strain>
    </source>
</reference>
<sequence>MNIADLYRLIENLIRIASISDVDFSDPENPQCRCLVGEIKTNWLSVGHTRMGAVKEWNPPSVGEQVVLVSPSGDLSQAVIIAALSSIAHPSPDIDPKKPKRTYPDGAVIEYDYQAHKLSAILPTNATFELKSAGGLKVTGDLDLDGKLNVTGDIESGGNVKDINGSMQQMRDKYDAHGGHIGTGTPQPRMNTP</sequence>
<comment type="caution">
    <text evidence="2">The sequence shown here is derived from an EMBL/GenBank/DDBJ whole genome shotgun (WGS) entry which is preliminary data.</text>
</comment>
<dbReference type="Gene3D" id="2.40.50.230">
    <property type="entry name" value="Gp5 N-terminal domain"/>
    <property type="match status" value="1"/>
</dbReference>
<dbReference type="Gene3D" id="6.20.150.10">
    <property type="match status" value="1"/>
</dbReference>
<keyword evidence="3" id="KW-1185">Reference proteome</keyword>
<name>A0A2T5J1G2_9GAMM</name>
<evidence type="ECO:0000313" key="2">
    <source>
        <dbReference type="EMBL" id="PTQ90282.1"/>
    </source>
</evidence>
<dbReference type="InterPro" id="IPR006531">
    <property type="entry name" value="Gp5/Vgr_OB"/>
</dbReference>
<organism evidence="2 3">
    <name type="scientific">Agitococcus lubricus</name>
    <dbReference type="NCBI Taxonomy" id="1077255"/>
    <lineage>
        <taxon>Bacteria</taxon>
        <taxon>Pseudomonadati</taxon>
        <taxon>Pseudomonadota</taxon>
        <taxon>Gammaproteobacteria</taxon>
        <taxon>Moraxellales</taxon>
        <taxon>Moraxellaceae</taxon>
        <taxon>Agitococcus</taxon>
    </lineage>
</organism>
<dbReference type="InterPro" id="IPR013046">
    <property type="entry name" value="GpV/Gp45"/>
</dbReference>
<dbReference type="InterPro" id="IPR037026">
    <property type="entry name" value="Vgr_OB-fold_dom_sf"/>
</dbReference>
<feature type="domain" description="Gp5/Type VI secretion system Vgr protein OB-fold" evidence="1">
    <location>
        <begin position="28"/>
        <end position="84"/>
    </location>
</feature>